<evidence type="ECO:0000256" key="7">
    <source>
        <dbReference type="ARBA" id="ARBA00035436"/>
    </source>
</evidence>
<protein>
    <recommendedName>
        <fullName evidence="6">Large ribosomal subunit protein bL33m</fullName>
    </recommendedName>
    <alternativeName>
        <fullName evidence="7">39S ribosomal protein L33, mitochondrial</fullName>
    </alternativeName>
</protein>
<organism evidence="8 9">
    <name type="scientific">Glossina fuscipes</name>
    <dbReference type="NCBI Taxonomy" id="7396"/>
    <lineage>
        <taxon>Eukaryota</taxon>
        <taxon>Metazoa</taxon>
        <taxon>Ecdysozoa</taxon>
        <taxon>Arthropoda</taxon>
        <taxon>Hexapoda</taxon>
        <taxon>Insecta</taxon>
        <taxon>Pterygota</taxon>
        <taxon>Neoptera</taxon>
        <taxon>Endopterygota</taxon>
        <taxon>Diptera</taxon>
        <taxon>Brachycera</taxon>
        <taxon>Muscomorpha</taxon>
        <taxon>Hippoboscoidea</taxon>
        <taxon>Glossinidae</taxon>
        <taxon>Glossina</taxon>
    </lineage>
</organism>
<keyword evidence="4" id="KW-0496">Mitochondrion</keyword>
<evidence type="ECO:0000313" key="8">
    <source>
        <dbReference type="Proteomes" id="UP000092443"/>
    </source>
</evidence>
<dbReference type="GeneID" id="119644712"/>
<keyword evidence="3 9" id="KW-0689">Ribosomal protein</keyword>
<evidence type="ECO:0000256" key="5">
    <source>
        <dbReference type="ARBA" id="ARBA00023274"/>
    </source>
</evidence>
<dbReference type="InterPro" id="IPR052008">
    <property type="entry name" value="Mitoribosomal_protein_bL33"/>
</dbReference>
<dbReference type="PANTHER" id="PTHR47037:SF1">
    <property type="entry name" value="LARGE RIBOSOMAL SUBUNIT PROTEIN BL33M"/>
    <property type="match status" value="1"/>
</dbReference>
<dbReference type="PANTHER" id="PTHR47037">
    <property type="entry name" value="39S RIBOSOMAL PROTEIN L33, MITOCHONDRIAL"/>
    <property type="match status" value="1"/>
</dbReference>
<dbReference type="AlphaFoldDB" id="A0A9C5ZR72"/>
<dbReference type="RefSeq" id="XP_037900357.1">
    <property type="nucleotide sequence ID" value="XM_038044429.1"/>
</dbReference>
<sequence length="65" mass="7768">MRLTNILYKKVKAKRIMVVVESMVSGHKFNTVRERLGDKVETIRFDPYIQKEAVYRELKKIRSVK</sequence>
<evidence type="ECO:0000313" key="9">
    <source>
        <dbReference type="RefSeq" id="XP_037900357.1"/>
    </source>
</evidence>
<dbReference type="GO" id="GO:0005840">
    <property type="term" value="C:ribosome"/>
    <property type="evidence" value="ECO:0007669"/>
    <property type="project" value="UniProtKB-KW"/>
</dbReference>
<evidence type="ECO:0000256" key="1">
    <source>
        <dbReference type="ARBA" id="ARBA00004173"/>
    </source>
</evidence>
<keyword evidence="8" id="KW-1185">Reference proteome</keyword>
<keyword evidence="5" id="KW-0687">Ribonucleoprotein</keyword>
<dbReference type="InterPro" id="IPR011332">
    <property type="entry name" value="Ribosomal_zn-bd"/>
</dbReference>
<evidence type="ECO:0000256" key="4">
    <source>
        <dbReference type="ARBA" id="ARBA00023128"/>
    </source>
</evidence>
<accession>A0A9C5ZR72</accession>
<comment type="subcellular location">
    <subcellularLocation>
        <location evidence="1">Mitochondrion</location>
    </subcellularLocation>
</comment>
<reference evidence="9" key="1">
    <citation type="submission" date="2025-08" db="UniProtKB">
        <authorList>
            <consortium name="RefSeq"/>
        </authorList>
    </citation>
    <scope>IDENTIFICATION</scope>
    <source>
        <tissue evidence="9">Whole body pupa</tissue>
    </source>
</reference>
<proteinExistence type="inferred from homology"/>
<dbReference type="KEGG" id="gfs:119644712"/>
<gene>
    <name evidence="9" type="primary">LOC119644712</name>
</gene>
<comment type="similarity">
    <text evidence="2">Belongs to the bacterial ribosomal protein bL33 family.</text>
</comment>
<dbReference type="Gene3D" id="2.20.28.120">
    <property type="entry name" value="Ribosomal protein L33"/>
    <property type="match status" value="1"/>
</dbReference>
<dbReference type="GO" id="GO:1990904">
    <property type="term" value="C:ribonucleoprotein complex"/>
    <property type="evidence" value="ECO:0007669"/>
    <property type="project" value="UniProtKB-KW"/>
</dbReference>
<dbReference type="Proteomes" id="UP000092443">
    <property type="component" value="Unplaced"/>
</dbReference>
<evidence type="ECO:0000256" key="2">
    <source>
        <dbReference type="ARBA" id="ARBA00007596"/>
    </source>
</evidence>
<name>A0A9C5ZR72_9MUSC</name>
<dbReference type="SUPFAM" id="SSF57829">
    <property type="entry name" value="Zn-binding ribosomal proteins"/>
    <property type="match status" value="1"/>
</dbReference>
<dbReference type="InterPro" id="IPR038584">
    <property type="entry name" value="Ribosomal_bL33_sf"/>
</dbReference>
<dbReference type="GO" id="GO:0005739">
    <property type="term" value="C:mitochondrion"/>
    <property type="evidence" value="ECO:0007669"/>
    <property type="project" value="UniProtKB-SubCell"/>
</dbReference>
<dbReference type="GO" id="GO:0006412">
    <property type="term" value="P:translation"/>
    <property type="evidence" value="ECO:0007669"/>
    <property type="project" value="InterPro"/>
</dbReference>
<evidence type="ECO:0000256" key="6">
    <source>
        <dbReference type="ARBA" id="ARBA00035275"/>
    </source>
</evidence>
<evidence type="ECO:0000256" key="3">
    <source>
        <dbReference type="ARBA" id="ARBA00022980"/>
    </source>
</evidence>